<dbReference type="EMBL" id="FRAL01000001">
    <property type="protein sequence ID" value="SHJ91436.1"/>
    <property type="molecule type" value="Genomic_DNA"/>
</dbReference>
<dbReference type="GO" id="GO:0008914">
    <property type="term" value="F:leucyl-tRNA--protein transferase activity"/>
    <property type="evidence" value="ECO:0007669"/>
    <property type="project" value="UniProtKB-UniRule"/>
</dbReference>
<comment type="catalytic activity">
    <reaction evidence="6 15">
        <text>N-terminal L-arginyl-[protein] + L-leucyl-tRNA(Leu) = N-terminal L-leucyl-L-arginyl-[protein] + tRNA(Leu) + H(+)</text>
        <dbReference type="Rhea" id="RHEA:50416"/>
        <dbReference type="Rhea" id="RHEA-COMP:9613"/>
        <dbReference type="Rhea" id="RHEA-COMP:9622"/>
        <dbReference type="Rhea" id="RHEA-COMP:12672"/>
        <dbReference type="Rhea" id="RHEA-COMP:12673"/>
        <dbReference type="ChEBI" id="CHEBI:15378"/>
        <dbReference type="ChEBI" id="CHEBI:64719"/>
        <dbReference type="ChEBI" id="CHEBI:78442"/>
        <dbReference type="ChEBI" id="CHEBI:78494"/>
        <dbReference type="ChEBI" id="CHEBI:133044"/>
        <dbReference type="EC" id="2.3.2.6"/>
    </reaction>
</comment>
<dbReference type="Proteomes" id="UP000184248">
    <property type="component" value="Unassembled WGS sequence"/>
</dbReference>
<proteinExistence type="inferred from homology"/>
<comment type="function">
    <text evidence="8 15">Functions in the N-end rule pathway of protein degradation where it conjugates Leu, Phe and, less efficiently, Met from aminoacyl-tRNAs to the N-termini of proteins containing an N-terminal arginine or lysine.</text>
</comment>
<comment type="similarity">
    <text evidence="9 15">Belongs to the L/F-transferase family.</text>
</comment>
<dbReference type="AlphaFoldDB" id="A0A1M6N7A8"/>
<accession>A0A1M6N7A8</accession>
<evidence type="ECO:0000256" key="10">
    <source>
        <dbReference type="ARBA" id="ARBA00066767"/>
    </source>
</evidence>
<dbReference type="InterPro" id="IPR042203">
    <property type="entry name" value="Leu/Phe-tRNA_Trfase_C"/>
</dbReference>
<evidence type="ECO:0000313" key="16">
    <source>
        <dbReference type="EMBL" id="SHJ91436.1"/>
    </source>
</evidence>
<evidence type="ECO:0000256" key="5">
    <source>
        <dbReference type="ARBA" id="ARBA00050607"/>
    </source>
</evidence>
<organism evidence="16 17">
    <name type="scientific">Halomonas caseinilytica</name>
    <dbReference type="NCBI Taxonomy" id="438744"/>
    <lineage>
        <taxon>Bacteria</taxon>
        <taxon>Pseudomonadati</taxon>
        <taxon>Pseudomonadota</taxon>
        <taxon>Gammaproteobacteria</taxon>
        <taxon>Oceanospirillales</taxon>
        <taxon>Halomonadaceae</taxon>
        <taxon>Halomonas</taxon>
    </lineage>
</organism>
<evidence type="ECO:0000256" key="15">
    <source>
        <dbReference type="HAMAP-Rule" id="MF_00688"/>
    </source>
</evidence>
<reference evidence="17" key="1">
    <citation type="submission" date="2016-11" db="EMBL/GenBank/DDBJ databases">
        <authorList>
            <person name="Varghese N."/>
            <person name="Submissions S."/>
        </authorList>
    </citation>
    <scope>NUCLEOTIDE SEQUENCE [LARGE SCALE GENOMIC DNA]</scope>
    <source>
        <strain evidence="17">ALO Sharm</strain>
    </source>
</reference>
<dbReference type="HAMAP" id="MF_00688">
    <property type="entry name" value="Leu_Phe_trans"/>
    <property type="match status" value="1"/>
</dbReference>
<evidence type="ECO:0000256" key="8">
    <source>
        <dbReference type="ARBA" id="ARBA00054043"/>
    </source>
</evidence>
<keyword evidence="2 15" id="KW-0963">Cytoplasm</keyword>
<sequence>MLSWLPEHPIRFPPVDTALDDPGGLLAAGGDLSPAWLLTAYRRGIFPWYSEGQPVLWWSPDPRMVLLPGEIRVRRSLAKRLRNGGFHVTADTAFDAVVSACAAPRRDQPGTWITDEMRTAYGRLHDLGAAHSVEVWRDGALVGGLYGIALGPVFFGESMFSRATDASKIALVALARAMARDGGRLIDCQMHTAHLASLGARDIARAEFIGYLEQWLGDMPDGEHLLASNAIAPPTWSFTRLGEAIMTEPRTRGDGSLEQ</sequence>
<evidence type="ECO:0000256" key="14">
    <source>
        <dbReference type="ARBA" id="ARBA00083640"/>
    </source>
</evidence>
<name>A0A1M6N7A8_9GAMM</name>
<dbReference type="Gene3D" id="3.40.630.70">
    <property type="entry name" value="Leucyl/phenylalanyl-tRNA-protein transferase, C-terminal domain"/>
    <property type="match status" value="1"/>
</dbReference>
<comment type="catalytic activity">
    <reaction evidence="5 15">
        <text>L-phenylalanyl-tRNA(Phe) + an N-terminal L-alpha-aminoacyl-[protein] = an N-terminal L-phenylalanyl-L-alpha-aminoacyl-[protein] + tRNA(Phe)</text>
        <dbReference type="Rhea" id="RHEA:43632"/>
        <dbReference type="Rhea" id="RHEA-COMP:9668"/>
        <dbReference type="Rhea" id="RHEA-COMP:9699"/>
        <dbReference type="Rhea" id="RHEA-COMP:10636"/>
        <dbReference type="Rhea" id="RHEA-COMP:10637"/>
        <dbReference type="ChEBI" id="CHEBI:78442"/>
        <dbReference type="ChEBI" id="CHEBI:78531"/>
        <dbReference type="ChEBI" id="CHEBI:78597"/>
        <dbReference type="ChEBI" id="CHEBI:83561"/>
        <dbReference type="EC" id="2.3.2.6"/>
    </reaction>
</comment>
<comment type="subcellular location">
    <subcellularLocation>
        <location evidence="1 15">Cytoplasm</location>
    </subcellularLocation>
</comment>
<dbReference type="InterPro" id="IPR042221">
    <property type="entry name" value="Leu/Phe-tRNA_Trfase_N"/>
</dbReference>
<dbReference type="PANTHER" id="PTHR30098:SF2">
    <property type="entry name" value="LEUCYL_PHENYLALANYL-TRNA--PROTEIN TRANSFERASE"/>
    <property type="match status" value="1"/>
</dbReference>
<keyword evidence="4 15" id="KW-0012">Acyltransferase</keyword>
<evidence type="ECO:0000256" key="2">
    <source>
        <dbReference type="ARBA" id="ARBA00022490"/>
    </source>
</evidence>
<dbReference type="RefSeq" id="WP_064698148.1">
    <property type="nucleotide sequence ID" value="NZ_BDEO01000001.1"/>
</dbReference>
<dbReference type="EC" id="2.3.2.6" evidence="10 15"/>
<keyword evidence="17" id="KW-1185">Reference proteome</keyword>
<dbReference type="FunFam" id="3.30.70.3550:FF:000001">
    <property type="entry name" value="Leucyl/phenylalanyl-tRNA--protein transferase"/>
    <property type="match status" value="1"/>
</dbReference>
<dbReference type="SUPFAM" id="SSF55729">
    <property type="entry name" value="Acyl-CoA N-acyltransferases (Nat)"/>
    <property type="match status" value="1"/>
</dbReference>
<evidence type="ECO:0000256" key="12">
    <source>
        <dbReference type="ARBA" id="ARBA00077136"/>
    </source>
</evidence>
<dbReference type="Gene3D" id="3.30.70.3550">
    <property type="entry name" value="Leucyl/phenylalanyl-tRNA-protein transferase, N-terminal domain"/>
    <property type="match status" value="1"/>
</dbReference>
<evidence type="ECO:0000313" key="17">
    <source>
        <dbReference type="Proteomes" id="UP000184248"/>
    </source>
</evidence>
<evidence type="ECO:0000256" key="6">
    <source>
        <dbReference type="ARBA" id="ARBA00050652"/>
    </source>
</evidence>
<evidence type="ECO:0000256" key="13">
    <source>
        <dbReference type="ARBA" id="ARBA00077165"/>
    </source>
</evidence>
<protein>
    <recommendedName>
        <fullName evidence="11 15">Leucyl/phenylalanyl-tRNA--protein transferase</fullName>
        <ecNumber evidence="10 15">2.3.2.6</ecNumber>
    </recommendedName>
    <alternativeName>
        <fullName evidence="12 15">L/F-transferase</fullName>
    </alternativeName>
    <alternativeName>
        <fullName evidence="13 15">Leucyltransferase</fullName>
    </alternativeName>
    <alternativeName>
        <fullName evidence="14 15">Phenyalanyltransferase</fullName>
    </alternativeName>
</protein>
<dbReference type="GO" id="GO:0005737">
    <property type="term" value="C:cytoplasm"/>
    <property type="evidence" value="ECO:0007669"/>
    <property type="project" value="UniProtKB-SubCell"/>
</dbReference>
<keyword evidence="3 15" id="KW-0808">Transferase</keyword>
<dbReference type="NCBIfam" id="TIGR00667">
    <property type="entry name" value="aat"/>
    <property type="match status" value="1"/>
</dbReference>
<evidence type="ECO:0000256" key="3">
    <source>
        <dbReference type="ARBA" id="ARBA00022679"/>
    </source>
</evidence>
<gene>
    <name evidence="15" type="primary">aat</name>
    <name evidence="16" type="ORF">SAMN05192556_101305</name>
</gene>
<comment type="catalytic activity">
    <reaction evidence="7 15">
        <text>N-terminal L-lysyl-[protein] + L-leucyl-tRNA(Leu) = N-terminal L-leucyl-L-lysyl-[protein] + tRNA(Leu) + H(+)</text>
        <dbReference type="Rhea" id="RHEA:12340"/>
        <dbReference type="Rhea" id="RHEA-COMP:9613"/>
        <dbReference type="Rhea" id="RHEA-COMP:9622"/>
        <dbReference type="Rhea" id="RHEA-COMP:12670"/>
        <dbReference type="Rhea" id="RHEA-COMP:12671"/>
        <dbReference type="ChEBI" id="CHEBI:15378"/>
        <dbReference type="ChEBI" id="CHEBI:65249"/>
        <dbReference type="ChEBI" id="CHEBI:78442"/>
        <dbReference type="ChEBI" id="CHEBI:78494"/>
        <dbReference type="ChEBI" id="CHEBI:133043"/>
        <dbReference type="EC" id="2.3.2.6"/>
    </reaction>
</comment>
<dbReference type="PANTHER" id="PTHR30098">
    <property type="entry name" value="LEUCYL/PHENYLALANYL-TRNA--PROTEIN TRANSFERASE"/>
    <property type="match status" value="1"/>
</dbReference>
<dbReference type="Pfam" id="PF03588">
    <property type="entry name" value="Leu_Phe_trans"/>
    <property type="match status" value="1"/>
</dbReference>
<evidence type="ECO:0000256" key="1">
    <source>
        <dbReference type="ARBA" id="ARBA00004496"/>
    </source>
</evidence>
<evidence type="ECO:0000256" key="4">
    <source>
        <dbReference type="ARBA" id="ARBA00023315"/>
    </source>
</evidence>
<dbReference type="GO" id="GO:0030163">
    <property type="term" value="P:protein catabolic process"/>
    <property type="evidence" value="ECO:0007669"/>
    <property type="project" value="UniProtKB-UniRule"/>
</dbReference>
<evidence type="ECO:0000256" key="11">
    <source>
        <dbReference type="ARBA" id="ARBA00074372"/>
    </source>
</evidence>
<dbReference type="InterPro" id="IPR004616">
    <property type="entry name" value="Leu/Phe-tRNA_Trfase"/>
</dbReference>
<evidence type="ECO:0000256" key="7">
    <source>
        <dbReference type="ARBA" id="ARBA00051538"/>
    </source>
</evidence>
<dbReference type="OrthoDB" id="9790282at2"/>
<dbReference type="InterPro" id="IPR016181">
    <property type="entry name" value="Acyl_CoA_acyltransferase"/>
</dbReference>
<evidence type="ECO:0000256" key="9">
    <source>
        <dbReference type="ARBA" id="ARBA00061535"/>
    </source>
</evidence>